<accession>A0ABT0VPJ2</accession>
<sequence>MDGSRVVDGAEGLTGDADGEAHGGRGFKPAMREDFQVATSIVASTGDRAVKREANAALDAGTEGALVALLTDKQYDGRLEDTRVQVSTMLMTGGPEVQKYADRALSGTAADIEWSIETGQHIARARDQEAATIEELVAVVEREGKRAEKETNLAVEAGARAETAAAKAKEAAEKAAAEASAAQNDVQKAGAAARKAASAAKGAADAARSAINASNAAVQASRRASWAAAGAAQAASKAGSAASAAYNAAIAASRDASKTEAAKNAAVAAKNAAAKARSAAAAADKAAVAGEAASSAGASAASAARNSAAAAAAAAQAAVSAGVAKAEADEAKRQAAIANSAANRATNAAQALAGAAAKAARTARDAANSAAVHADKAAAEEAVLNAGKAIDYANKSTAHADAAVKAANVASQAVADALEVEKNARAAEAQTLEQDKQQAIEEAQQFAAIEVSELSDFCDKRLMAERTAQDALDTIANAEQALYSGAMTLAAALGRKAKDAVEYAKANNLSYEQARCHLTPKVLGGKGTSKRTRFNLVPCWQVGMNTGSPSMRTYEKMGEDLVKGNDPLRVLGTSDANLYQVTAVYKDANSTIPVGVTMSATIQRANGSAEELFPSVYVTNTYANTGLYNLGN</sequence>
<feature type="coiled-coil region" evidence="1">
    <location>
        <begin position="410"/>
        <end position="449"/>
    </location>
</feature>
<keyword evidence="1" id="KW-0175">Coiled coil</keyword>
<evidence type="ECO:0000313" key="3">
    <source>
        <dbReference type="EMBL" id="MCM2512380.1"/>
    </source>
</evidence>
<keyword evidence="4" id="KW-1185">Reference proteome</keyword>
<dbReference type="RefSeq" id="WP_251097446.1">
    <property type="nucleotide sequence ID" value="NZ_JAMQBH010000001.1"/>
</dbReference>
<dbReference type="Proteomes" id="UP001523263">
    <property type="component" value="Unassembled WGS sequence"/>
</dbReference>
<dbReference type="EMBL" id="JAMQBH010000001">
    <property type="protein sequence ID" value="MCM2512380.1"/>
    <property type="molecule type" value="Genomic_DNA"/>
</dbReference>
<dbReference type="PANTHER" id="PTHR23242">
    <property type="entry name" value="TRANSCRIPTION FACTOR HOXA13"/>
    <property type="match status" value="1"/>
</dbReference>
<organism evidence="3 4">
    <name type="scientific">Streptomyces griseoincarnatus</name>
    <dbReference type="NCBI Taxonomy" id="29305"/>
    <lineage>
        <taxon>Bacteria</taxon>
        <taxon>Bacillati</taxon>
        <taxon>Actinomycetota</taxon>
        <taxon>Actinomycetes</taxon>
        <taxon>Kitasatosporales</taxon>
        <taxon>Streptomycetaceae</taxon>
        <taxon>Streptomyces</taxon>
        <taxon>Streptomyces griseoincarnatus group</taxon>
    </lineage>
</organism>
<evidence type="ECO:0000256" key="1">
    <source>
        <dbReference type="SAM" id="Coils"/>
    </source>
</evidence>
<comment type="caution">
    <text evidence="3">The sequence shown here is derived from an EMBL/GenBank/DDBJ whole genome shotgun (WGS) entry which is preliminary data.</text>
</comment>
<feature type="region of interest" description="Disordered" evidence="2">
    <location>
        <begin position="1"/>
        <end position="27"/>
    </location>
</feature>
<evidence type="ECO:0000313" key="4">
    <source>
        <dbReference type="Proteomes" id="UP001523263"/>
    </source>
</evidence>
<dbReference type="InterPro" id="IPR005506">
    <property type="entry name" value="DUF312_ALF"/>
</dbReference>
<dbReference type="Gene3D" id="3.40.570.10">
    <property type="entry name" value="Extracellular Endonuclease, subunit A"/>
    <property type="match status" value="1"/>
</dbReference>
<dbReference type="InterPro" id="IPR044929">
    <property type="entry name" value="DNA/RNA_non-sp_Endonuclease_sf"/>
</dbReference>
<feature type="coiled-coil region" evidence="1">
    <location>
        <begin position="130"/>
        <end position="185"/>
    </location>
</feature>
<reference evidence="3 4" key="1">
    <citation type="submission" date="2022-06" db="EMBL/GenBank/DDBJ databases">
        <title>Whole genome sequence of Streptomyces griseoincarnatus RB7AG.</title>
        <authorList>
            <person name="Ray L."/>
            <person name="Behera S."/>
            <person name="Panda A.N."/>
        </authorList>
    </citation>
    <scope>NUCLEOTIDE SEQUENCE [LARGE SCALE GENOMIC DNA]</scope>
    <source>
        <strain evidence="3 4">RB7AG</strain>
    </source>
</reference>
<gene>
    <name evidence="3" type="ORF">NC658_03780</name>
</gene>
<name>A0ABT0VPJ2_STRGI</name>
<proteinExistence type="predicted"/>
<evidence type="ECO:0000256" key="2">
    <source>
        <dbReference type="SAM" id="MobiDB-lite"/>
    </source>
</evidence>
<dbReference type="PANTHER" id="PTHR23242:SF9">
    <property type="entry name" value="TRANSCRIPTION FACTOR HOXA13"/>
    <property type="match status" value="1"/>
</dbReference>
<dbReference type="Pfam" id="PF03752">
    <property type="entry name" value="ALF"/>
    <property type="match status" value="1"/>
</dbReference>
<protein>
    <submittedName>
        <fullName evidence="3">ALF repeat-containing protein</fullName>
    </submittedName>
</protein>